<evidence type="ECO:0000256" key="4">
    <source>
        <dbReference type="ARBA" id="ARBA00022695"/>
    </source>
</evidence>
<dbReference type="EMBL" id="CP027657">
    <property type="protein sequence ID" value="AVO51878.1"/>
    <property type="molecule type" value="Genomic_DNA"/>
</dbReference>
<gene>
    <name evidence="11" type="ORF">C7A17_03575</name>
</gene>
<dbReference type="InterPro" id="IPR025877">
    <property type="entry name" value="MobA-like_NTP_Trfase"/>
</dbReference>
<keyword evidence="6" id="KW-0012">Acyltransferase</keyword>
<evidence type="ECO:0000313" key="11">
    <source>
        <dbReference type="EMBL" id="AVO51878.1"/>
    </source>
</evidence>
<evidence type="ECO:0000256" key="6">
    <source>
        <dbReference type="ARBA" id="ARBA00023315"/>
    </source>
</evidence>
<dbReference type="Pfam" id="PF12804">
    <property type="entry name" value="NTP_transf_3"/>
    <property type="match status" value="1"/>
</dbReference>
<sequence length="316" mass="33705">MSDQAQFPTLALILAAGQGTRMRSRLPKVMHEVGNRPLLGHVLATALEAGVEHLAVVLGPDSPEVTDYVEREAPHAQHFVQRERLGTAHAVLAARSALAAHAEGCVLVLFGDSPLIGTRTLERLRQTLIDGAAVAVAGFTTAQPGPYGRLLVEEGRLRAIREAKDASPAELAINLCNGGVMGFRAEHCLALLERIGNANAQGEFYLTDAVELANAAGLAVVAVEVEEEEIMGVNDREQLHAAEQVFQRRRRSSAMREGVTLAAADTVFFSADTELAADVKVEPCVVFGPGVRVGQGARVAAFSRLENIRIEAAERA</sequence>
<dbReference type="PANTHER" id="PTHR43584">
    <property type="entry name" value="NUCLEOTIDYL TRANSFERASE"/>
    <property type="match status" value="1"/>
</dbReference>
<comment type="catalytic activity">
    <reaction evidence="7">
        <text>alpha-D-glucosamine 1-phosphate + acetyl-CoA = N-acetyl-alpha-D-glucosamine 1-phosphate + CoA + H(+)</text>
        <dbReference type="Rhea" id="RHEA:13725"/>
        <dbReference type="ChEBI" id="CHEBI:15378"/>
        <dbReference type="ChEBI" id="CHEBI:57287"/>
        <dbReference type="ChEBI" id="CHEBI:57288"/>
        <dbReference type="ChEBI" id="CHEBI:57776"/>
        <dbReference type="ChEBI" id="CHEBI:58516"/>
        <dbReference type="EC" id="2.3.1.157"/>
    </reaction>
</comment>
<dbReference type="GO" id="GO:0019134">
    <property type="term" value="F:glucosamine-1-phosphate N-acetyltransferase activity"/>
    <property type="evidence" value="ECO:0007669"/>
    <property type="project" value="UniProtKB-EC"/>
</dbReference>
<dbReference type="SUPFAM" id="SSF53448">
    <property type="entry name" value="Nucleotide-diphospho-sugar transferases"/>
    <property type="match status" value="1"/>
</dbReference>
<dbReference type="GO" id="GO:0003977">
    <property type="term" value="F:UDP-N-acetylglucosamine diphosphorylase activity"/>
    <property type="evidence" value="ECO:0007669"/>
    <property type="project" value="UniProtKB-EC"/>
</dbReference>
<dbReference type="Proteomes" id="UP000238327">
    <property type="component" value="Chromosome"/>
</dbReference>
<keyword evidence="4" id="KW-0548">Nucleotidyltransferase</keyword>
<evidence type="ECO:0000256" key="2">
    <source>
        <dbReference type="ARBA" id="ARBA00007947"/>
    </source>
</evidence>
<dbReference type="RefSeq" id="WP_106736721.1">
    <property type="nucleotide sequence ID" value="NZ_CP027657.1"/>
</dbReference>
<dbReference type="InterPro" id="IPR029044">
    <property type="entry name" value="Nucleotide-diphossugar_trans"/>
</dbReference>
<comment type="function">
    <text evidence="9">Catalyzes the last two sequential reactions in the de novo biosynthetic pathway for UDP-N-acetylglucosamine (UDP-GlcNAc). The C-terminal domain catalyzes the transfer of acetyl group from acetyl coenzyme A to glucosamine-1-phosphate (GlcN-1-P) to produce N-acetylglucosamine-1-phosphate (GlcNAc-1-P), which is converted into UDP-GlcNAc by the transfer of uridine 5-monophosphate (from uridine 5-triphosphate), a reaction catalyzed by the N-terminal domain.</text>
</comment>
<dbReference type="PANTHER" id="PTHR43584:SF3">
    <property type="entry name" value="BIFUNCTIONAL PROTEIN GLMU"/>
    <property type="match status" value="1"/>
</dbReference>
<proteinExistence type="inferred from homology"/>
<accession>A0A2R3QJH0</accession>
<dbReference type="Gene3D" id="2.160.10.10">
    <property type="entry name" value="Hexapeptide repeat proteins"/>
    <property type="match status" value="1"/>
</dbReference>
<reference evidence="11 12" key="1">
    <citation type="submission" date="2018-03" db="EMBL/GenBank/DDBJ databases">
        <title>Complete genome sequence and methylome analysis of Pseudomonas mendocina NEB 698.</title>
        <authorList>
            <person name="Morgan R.D."/>
        </authorList>
    </citation>
    <scope>NUCLEOTIDE SEQUENCE [LARGE SCALE GENOMIC DNA]</scope>
    <source>
        <strain evidence="11 12">NEB698</strain>
    </source>
</reference>
<organism evidence="11 12">
    <name type="scientific">Ectopseudomonas mendocina</name>
    <name type="common">Pseudomonas mendocina</name>
    <dbReference type="NCBI Taxonomy" id="300"/>
    <lineage>
        <taxon>Bacteria</taxon>
        <taxon>Pseudomonadati</taxon>
        <taxon>Pseudomonadota</taxon>
        <taxon>Gammaproteobacteria</taxon>
        <taxon>Pseudomonadales</taxon>
        <taxon>Pseudomonadaceae</taxon>
        <taxon>Ectopseudomonas</taxon>
    </lineage>
</organism>
<evidence type="ECO:0000256" key="8">
    <source>
        <dbReference type="ARBA" id="ARBA00048493"/>
    </source>
</evidence>
<comment type="similarity">
    <text evidence="2">In the N-terminal section; belongs to the N-acetylglucosamine-1-phosphate uridyltransferase family.</text>
</comment>
<comment type="catalytic activity">
    <reaction evidence="8">
        <text>N-acetyl-alpha-D-glucosamine 1-phosphate + UTP + H(+) = UDP-N-acetyl-alpha-D-glucosamine + diphosphate</text>
        <dbReference type="Rhea" id="RHEA:13509"/>
        <dbReference type="ChEBI" id="CHEBI:15378"/>
        <dbReference type="ChEBI" id="CHEBI:33019"/>
        <dbReference type="ChEBI" id="CHEBI:46398"/>
        <dbReference type="ChEBI" id="CHEBI:57705"/>
        <dbReference type="ChEBI" id="CHEBI:57776"/>
        <dbReference type="EC" id="2.7.7.23"/>
    </reaction>
</comment>
<feature type="domain" description="MobA-like NTP transferase" evidence="10">
    <location>
        <begin position="11"/>
        <end position="163"/>
    </location>
</feature>
<dbReference type="InterPro" id="IPR050065">
    <property type="entry name" value="GlmU-like"/>
</dbReference>
<dbReference type="OrthoDB" id="9775031at2"/>
<evidence type="ECO:0000313" key="12">
    <source>
        <dbReference type="Proteomes" id="UP000238327"/>
    </source>
</evidence>
<evidence type="ECO:0000256" key="3">
    <source>
        <dbReference type="ARBA" id="ARBA00022679"/>
    </source>
</evidence>
<name>A0A2R3QJH0_ECTME</name>
<evidence type="ECO:0000256" key="9">
    <source>
        <dbReference type="ARBA" id="ARBA00049628"/>
    </source>
</evidence>
<comment type="similarity">
    <text evidence="1">In the C-terminal section; belongs to the transferase hexapeptide repeat family.</text>
</comment>
<dbReference type="AlphaFoldDB" id="A0A2R3QJH0"/>
<evidence type="ECO:0000256" key="7">
    <source>
        <dbReference type="ARBA" id="ARBA00048247"/>
    </source>
</evidence>
<evidence type="ECO:0000256" key="5">
    <source>
        <dbReference type="ARBA" id="ARBA00022842"/>
    </source>
</evidence>
<evidence type="ECO:0000256" key="1">
    <source>
        <dbReference type="ARBA" id="ARBA00007707"/>
    </source>
</evidence>
<protein>
    <recommendedName>
        <fullName evidence="10">MobA-like NTP transferase domain-containing protein</fullName>
    </recommendedName>
</protein>
<dbReference type="Gene3D" id="3.90.550.10">
    <property type="entry name" value="Spore Coat Polysaccharide Biosynthesis Protein SpsA, Chain A"/>
    <property type="match status" value="1"/>
</dbReference>
<evidence type="ECO:0000259" key="10">
    <source>
        <dbReference type="Pfam" id="PF12804"/>
    </source>
</evidence>
<keyword evidence="3" id="KW-0808">Transferase</keyword>
<keyword evidence="5" id="KW-0460">Magnesium</keyword>
<dbReference type="CDD" id="cd02540">
    <property type="entry name" value="GT2_GlmU_N_bac"/>
    <property type="match status" value="1"/>
</dbReference>